<keyword evidence="11" id="KW-1185">Reference proteome</keyword>
<keyword evidence="4 9" id="KW-0479">Metal-binding</keyword>
<keyword evidence="6 9" id="KW-0378">Hydrolase</keyword>
<dbReference type="Pfam" id="PF09827">
    <property type="entry name" value="CRISPR_Cas2"/>
    <property type="match status" value="1"/>
</dbReference>
<organism evidence="10 11">
    <name type="scientific">Natronobacillus azotifigens</name>
    <dbReference type="NCBI Taxonomy" id="472978"/>
    <lineage>
        <taxon>Bacteria</taxon>
        <taxon>Bacillati</taxon>
        <taxon>Bacillota</taxon>
        <taxon>Bacilli</taxon>
        <taxon>Bacillales</taxon>
        <taxon>Bacillaceae</taxon>
        <taxon>Natronobacillus</taxon>
    </lineage>
</organism>
<evidence type="ECO:0000256" key="9">
    <source>
        <dbReference type="HAMAP-Rule" id="MF_01471"/>
    </source>
</evidence>
<dbReference type="EMBL" id="JAPRAT010000018">
    <property type="protein sequence ID" value="MCZ0703536.1"/>
    <property type="molecule type" value="Genomic_DNA"/>
</dbReference>
<evidence type="ECO:0000256" key="7">
    <source>
        <dbReference type="ARBA" id="ARBA00022842"/>
    </source>
</evidence>
<evidence type="ECO:0000256" key="2">
    <source>
        <dbReference type="ARBA" id="ARBA00009959"/>
    </source>
</evidence>
<evidence type="ECO:0000256" key="8">
    <source>
        <dbReference type="ARBA" id="ARBA00023118"/>
    </source>
</evidence>
<evidence type="ECO:0000313" key="11">
    <source>
        <dbReference type="Proteomes" id="UP001084197"/>
    </source>
</evidence>
<comment type="function">
    <text evidence="9">CRISPR (clustered regularly interspaced short palindromic repeat), is an adaptive immune system that provides protection against mobile genetic elements (viruses, transposable elements and conjugative plasmids). CRISPR clusters contain sequences complementary to antecedent mobile elements and target invading nucleic acids. CRISPR clusters are transcribed and processed into CRISPR RNA (crRNA). Functions as a ssRNA-specific endoribonuclease. Involved in the integration of spacer DNA into the CRISPR cassette.</text>
</comment>
<evidence type="ECO:0000256" key="6">
    <source>
        <dbReference type="ARBA" id="ARBA00022801"/>
    </source>
</evidence>
<comment type="subunit">
    <text evidence="9">Homodimer, forms a heterotetramer with a Cas1 homodimer.</text>
</comment>
<dbReference type="GO" id="GO:0016787">
    <property type="term" value="F:hydrolase activity"/>
    <property type="evidence" value="ECO:0007669"/>
    <property type="project" value="UniProtKB-KW"/>
</dbReference>
<dbReference type="GO" id="GO:0004521">
    <property type="term" value="F:RNA endonuclease activity"/>
    <property type="evidence" value="ECO:0007669"/>
    <property type="project" value="InterPro"/>
</dbReference>
<dbReference type="NCBIfam" id="TIGR01573">
    <property type="entry name" value="cas2"/>
    <property type="match status" value="1"/>
</dbReference>
<dbReference type="InterPro" id="IPR019199">
    <property type="entry name" value="Virulence_VapD/CRISPR_Cas2"/>
</dbReference>
<comment type="caution">
    <text evidence="10">The sequence shown here is derived from an EMBL/GenBank/DDBJ whole genome shotgun (WGS) entry which is preliminary data.</text>
</comment>
<dbReference type="SUPFAM" id="SSF143430">
    <property type="entry name" value="TTP0101/SSO1404-like"/>
    <property type="match status" value="1"/>
</dbReference>
<dbReference type="HAMAP" id="MF_01471">
    <property type="entry name" value="Cas2"/>
    <property type="match status" value="1"/>
</dbReference>
<comment type="cofactor">
    <cofactor evidence="1 9">
        <name>Mg(2+)</name>
        <dbReference type="ChEBI" id="CHEBI:18420"/>
    </cofactor>
</comment>
<reference evidence="10" key="1">
    <citation type="submission" date="2022-11" db="EMBL/GenBank/DDBJ databases">
        <title>WGS of Natronobacillus azotifigens 24KS-1, an anaerobic diazotrophic haloalkaliphile from soda-rich habitats.</title>
        <authorList>
            <person name="Sorokin D.Y."/>
            <person name="Merkel A.Y."/>
        </authorList>
    </citation>
    <scope>NUCLEOTIDE SEQUENCE</scope>
    <source>
        <strain evidence="10">24KS-1</strain>
    </source>
</reference>
<proteinExistence type="inferred from homology"/>
<feature type="binding site" evidence="9">
    <location>
        <position position="15"/>
    </location>
    <ligand>
        <name>Mg(2+)</name>
        <dbReference type="ChEBI" id="CHEBI:18420"/>
        <note>catalytic</note>
    </ligand>
</feature>
<dbReference type="GO" id="GO:0043571">
    <property type="term" value="P:maintenance of CRISPR repeat elements"/>
    <property type="evidence" value="ECO:0007669"/>
    <property type="project" value="UniProtKB-UniRule"/>
</dbReference>
<evidence type="ECO:0000256" key="5">
    <source>
        <dbReference type="ARBA" id="ARBA00022759"/>
    </source>
</evidence>
<name>A0A9J6RCW2_9BACI</name>
<dbReference type="AlphaFoldDB" id="A0A9J6RCW2"/>
<evidence type="ECO:0000256" key="4">
    <source>
        <dbReference type="ARBA" id="ARBA00022723"/>
    </source>
</evidence>
<dbReference type="Proteomes" id="UP001084197">
    <property type="component" value="Unassembled WGS sequence"/>
</dbReference>
<evidence type="ECO:0000313" key="10">
    <source>
        <dbReference type="EMBL" id="MCZ0703536.1"/>
    </source>
</evidence>
<comment type="similarity">
    <text evidence="2 9">Belongs to the CRISPR-associated endoribonuclease Cas2 protein family.</text>
</comment>
<dbReference type="RefSeq" id="WP_268780300.1">
    <property type="nucleotide sequence ID" value="NZ_JAPRAT010000018.1"/>
</dbReference>
<gene>
    <name evidence="9 10" type="primary">cas2</name>
    <name evidence="10" type="ORF">OWO01_09930</name>
</gene>
<evidence type="ECO:0000256" key="1">
    <source>
        <dbReference type="ARBA" id="ARBA00001946"/>
    </source>
</evidence>
<accession>A0A9J6RCW2</accession>
<dbReference type="EC" id="3.1.-.-" evidence="9"/>
<dbReference type="Gene3D" id="3.30.70.240">
    <property type="match status" value="1"/>
</dbReference>
<keyword evidence="7 9" id="KW-0460">Magnesium</keyword>
<dbReference type="GO" id="GO:0046872">
    <property type="term" value="F:metal ion binding"/>
    <property type="evidence" value="ECO:0007669"/>
    <property type="project" value="UniProtKB-UniRule"/>
</dbReference>
<protein>
    <recommendedName>
        <fullName evidence="9">CRISPR-associated endoribonuclease Cas2</fullName>
        <ecNumber evidence="9">3.1.-.-</ecNumber>
    </recommendedName>
</protein>
<keyword evidence="5 9" id="KW-0255">Endonuclease</keyword>
<evidence type="ECO:0000256" key="3">
    <source>
        <dbReference type="ARBA" id="ARBA00022722"/>
    </source>
</evidence>
<sequence>MASPYRIMRLLLFFDLPMNTKEERRIYSRFRKYLITNGFTMIQFSVYVKIFPNRAGLFQYIEGLKRQIPSKGSVRLMAVTEKQYEKMLILVGGKTIQEEVITEDPMVIL</sequence>
<dbReference type="GO" id="GO:0051607">
    <property type="term" value="P:defense response to virus"/>
    <property type="evidence" value="ECO:0007669"/>
    <property type="project" value="UniProtKB-UniRule"/>
</dbReference>
<keyword evidence="3 9" id="KW-0540">Nuclease</keyword>
<keyword evidence="8 9" id="KW-0051">Antiviral defense</keyword>
<dbReference type="InterPro" id="IPR021127">
    <property type="entry name" value="CRISPR_associated_Cas2"/>
</dbReference>